<proteinExistence type="predicted"/>
<evidence type="ECO:0000313" key="2">
    <source>
        <dbReference type="Proteomes" id="UP000295146"/>
    </source>
</evidence>
<accession>A0A4R8C3E8</accession>
<dbReference type="Proteomes" id="UP000295146">
    <property type="component" value="Unassembled WGS sequence"/>
</dbReference>
<comment type="caution">
    <text evidence="1">The sequence shown here is derived from an EMBL/GenBank/DDBJ whole genome shotgun (WGS) entry which is preliminary data.</text>
</comment>
<evidence type="ECO:0000313" key="1">
    <source>
        <dbReference type="EMBL" id="TDW70342.1"/>
    </source>
</evidence>
<dbReference type="EMBL" id="SODP01000002">
    <property type="protein sequence ID" value="TDW70342.1"/>
    <property type="molecule type" value="Genomic_DNA"/>
</dbReference>
<keyword evidence="2" id="KW-1185">Reference proteome</keyword>
<gene>
    <name evidence="1" type="ORF">EV653_4385</name>
</gene>
<organism evidence="1 2">
    <name type="scientific">Kribbella pratensis</name>
    <dbReference type="NCBI Taxonomy" id="2512112"/>
    <lineage>
        <taxon>Bacteria</taxon>
        <taxon>Bacillati</taxon>
        <taxon>Actinomycetota</taxon>
        <taxon>Actinomycetes</taxon>
        <taxon>Propionibacteriales</taxon>
        <taxon>Kribbellaceae</taxon>
        <taxon>Kribbella</taxon>
    </lineage>
</organism>
<protein>
    <submittedName>
        <fullName evidence="1">Uncharacterized protein</fullName>
    </submittedName>
</protein>
<dbReference type="AlphaFoldDB" id="A0A4R8C3E8"/>
<sequence>MTKFDGLQIERDGYHYAVSGADWSGCVIAGACVQAEDAGEYYNPSPFALSMPGARANSTIAFRQRARVDPRHMSAN</sequence>
<reference evidence="1 2" key="1">
    <citation type="submission" date="2019-03" db="EMBL/GenBank/DDBJ databases">
        <title>Genomic Encyclopedia of Type Strains, Phase III (KMG-III): the genomes of soil and plant-associated and newly described type strains.</title>
        <authorList>
            <person name="Whitman W."/>
        </authorList>
    </citation>
    <scope>NUCLEOTIDE SEQUENCE [LARGE SCALE GENOMIC DNA]</scope>
    <source>
        <strain evidence="1 2">VKM Ac-2573</strain>
    </source>
</reference>
<name>A0A4R8C3E8_9ACTN</name>